<reference evidence="1 2" key="1">
    <citation type="submission" date="2024-06" db="EMBL/GenBank/DDBJ databases">
        <title>The draft genome of Grus japonensis, version 3.</title>
        <authorList>
            <person name="Nabeshima K."/>
            <person name="Suzuki S."/>
            <person name="Onuma M."/>
        </authorList>
    </citation>
    <scope>NUCLEOTIDE SEQUENCE [LARGE SCALE GENOMIC DNA]</scope>
    <source>
        <strain evidence="1 2">451A</strain>
    </source>
</reference>
<proteinExistence type="predicted"/>
<comment type="caution">
    <text evidence="1">The sequence shown here is derived from an EMBL/GenBank/DDBJ whole genome shotgun (WGS) entry which is preliminary data.</text>
</comment>
<evidence type="ECO:0000313" key="1">
    <source>
        <dbReference type="EMBL" id="GAB0175945.1"/>
    </source>
</evidence>
<dbReference type="Proteomes" id="UP001623348">
    <property type="component" value="Unassembled WGS sequence"/>
</dbReference>
<gene>
    <name evidence="1" type="ORF">GRJ2_000059700</name>
</gene>
<evidence type="ECO:0000313" key="2">
    <source>
        <dbReference type="Proteomes" id="UP001623348"/>
    </source>
</evidence>
<name>A0ABC9VR67_GRUJA</name>
<sequence>MPSGCKTDPPLAKAKPISDSAEEGEAYSCFSGHLVSSQGQPTTHVQRVTVNGSMSKWKSIMSDILQGSVLGPILFNIFINDIDSGIEYTSKEFADDTC</sequence>
<accession>A0ABC9VR67</accession>
<dbReference type="PANTHER" id="PTHR33332">
    <property type="entry name" value="REVERSE TRANSCRIPTASE DOMAIN-CONTAINING PROTEIN"/>
    <property type="match status" value="1"/>
</dbReference>
<dbReference type="AlphaFoldDB" id="A0ABC9VR67"/>
<protein>
    <submittedName>
        <fullName evidence="1">Mitochondrial enolase superfamily member 1</fullName>
    </submittedName>
</protein>
<organism evidence="1 2">
    <name type="scientific">Grus japonensis</name>
    <name type="common">Japanese crane</name>
    <name type="synonym">Red-crowned crane</name>
    <dbReference type="NCBI Taxonomy" id="30415"/>
    <lineage>
        <taxon>Eukaryota</taxon>
        <taxon>Metazoa</taxon>
        <taxon>Chordata</taxon>
        <taxon>Craniata</taxon>
        <taxon>Vertebrata</taxon>
        <taxon>Euteleostomi</taxon>
        <taxon>Archelosauria</taxon>
        <taxon>Archosauria</taxon>
        <taxon>Dinosauria</taxon>
        <taxon>Saurischia</taxon>
        <taxon>Theropoda</taxon>
        <taxon>Coelurosauria</taxon>
        <taxon>Aves</taxon>
        <taxon>Neognathae</taxon>
        <taxon>Neoaves</taxon>
        <taxon>Gruiformes</taxon>
        <taxon>Gruidae</taxon>
        <taxon>Grus</taxon>
    </lineage>
</organism>
<keyword evidence="2" id="KW-1185">Reference proteome</keyword>
<dbReference type="EMBL" id="BAAFJT010000001">
    <property type="protein sequence ID" value="GAB0175945.1"/>
    <property type="molecule type" value="Genomic_DNA"/>
</dbReference>